<dbReference type="Proteomes" id="UP000184749">
    <property type="component" value="Plasmid pRgalIE4872c"/>
</dbReference>
<reference evidence="1 2" key="1">
    <citation type="submission" date="2016-09" db="EMBL/GenBank/DDBJ databases">
        <title>The complete genome sequences of Rhizobium gallicum, symbiovars gallicum and phaseoli, symbionts associated to common bean (Phaseolus vulgaris).</title>
        <authorList>
            <person name="Bustos P."/>
            <person name="Santamaria R.I."/>
            <person name="Perez-Carrascal O.M."/>
            <person name="Juarez S."/>
            <person name="Lozano L."/>
            <person name="Martinez-Flores I."/>
            <person name="Martinez-Romero E."/>
            <person name="Cevallos M."/>
            <person name="Romero D."/>
            <person name="Davila G."/>
            <person name="Gonzalez V."/>
        </authorList>
    </citation>
    <scope>NUCLEOTIDE SEQUENCE [LARGE SCALE GENOMIC DNA]</scope>
    <source>
        <strain evidence="1 2">IE4872</strain>
        <plasmid evidence="2">prgalie4872c</plasmid>
    </source>
</reference>
<name>A0A1L5NQP4_9HYPH</name>
<evidence type="ECO:0000313" key="2">
    <source>
        <dbReference type="Proteomes" id="UP000184749"/>
    </source>
</evidence>
<accession>A0A1L5NQP4</accession>
<keyword evidence="1" id="KW-0614">Plasmid</keyword>
<evidence type="ECO:0000313" key="1">
    <source>
        <dbReference type="EMBL" id="APO70207.1"/>
    </source>
</evidence>
<organism evidence="1 2">
    <name type="scientific">Rhizobium gallicum</name>
    <dbReference type="NCBI Taxonomy" id="56730"/>
    <lineage>
        <taxon>Bacteria</taxon>
        <taxon>Pseudomonadati</taxon>
        <taxon>Pseudomonadota</taxon>
        <taxon>Alphaproteobacteria</taxon>
        <taxon>Hyphomicrobiales</taxon>
        <taxon>Rhizobiaceae</taxon>
        <taxon>Rhizobium/Agrobacterium group</taxon>
        <taxon>Rhizobium</taxon>
    </lineage>
</organism>
<sequence>MRSAAHAARSQRFKTCATCKISFKSDPKDVFQPYCEQLAVAGRTKWTQLFGAYPSFEKIASKA</sequence>
<proteinExistence type="predicted"/>
<dbReference type="EMBL" id="CP017104">
    <property type="protein sequence ID" value="APO70207.1"/>
    <property type="molecule type" value="Genomic_DNA"/>
</dbReference>
<gene>
    <name evidence="1" type="ORF">IE4872_PC00177</name>
</gene>
<dbReference type="AlphaFoldDB" id="A0A1L5NQP4"/>
<geneLocation type="plasmid" evidence="2">
    <name>prgalie4872c</name>
</geneLocation>
<protein>
    <submittedName>
        <fullName evidence="1">Uncharacterized protein</fullName>
    </submittedName>
</protein>